<dbReference type="STRING" id="213810.RUM_24130"/>
<dbReference type="GeneID" id="83157049"/>
<reference evidence="1" key="1">
    <citation type="submission" date="2010-03" db="EMBL/GenBank/DDBJ databases">
        <title>The genome sequence of Ruminococcus sp. 18P13.</title>
        <authorList>
            <consortium name="metaHIT consortium -- http://www.metahit.eu/"/>
            <person name="Pajon A."/>
            <person name="Turner K."/>
            <person name="Parkhill J."/>
            <person name="Bernalier A."/>
        </authorList>
    </citation>
    <scope>NUCLEOTIDE SEQUENCE [LARGE SCALE GENOMIC DNA]</scope>
    <source>
        <strain evidence="1">Type strain: 18P13</strain>
    </source>
</reference>
<dbReference type="BioCyc" id="RCHA213810:RUM_RS11745-MONOMER"/>
<protein>
    <recommendedName>
        <fullName evidence="3">WXG100 family type VII secretion target</fullName>
    </recommendedName>
</protein>
<proteinExistence type="predicted"/>
<dbReference type="RefSeq" id="WP_015559307.1">
    <property type="nucleotide sequence ID" value="NC_021039.1"/>
</dbReference>
<name>D4LFK6_RUMC1</name>
<dbReference type="AlphaFoldDB" id="D4LFK6"/>
<dbReference type="HOGENOM" id="CLU_2371069_0_0_9"/>
<keyword evidence="2" id="KW-1185">Reference proteome</keyword>
<dbReference type="PATRIC" id="fig|213810.4.peg.2312"/>
<dbReference type="KEGG" id="rch:RUM_24130"/>
<evidence type="ECO:0000313" key="2">
    <source>
        <dbReference type="Proteomes" id="UP000007054"/>
    </source>
</evidence>
<dbReference type="Proteomes" id="UP000007054">
    <property type="component" value="Chromosome"/>
</dbReference>
<dbReference type="EMBL" id="FP929052">
    <property type="protein sequence ID" value="CBL18401.1"/>
    <property type="molecule type" value="Genomic_DNA"/>
</dbReference>
<gene>
    <name evidence="1" type="ordered locus">RUM_24130</name>
</gene>
<dbReference type="InterPro" id="IPR036689">
    <property type="entry name" value="ESAT-6-like_sf"/>
</dbReference>
<dbReference type="SUPFAM" id="SSF140453">
    <property type="entry name" value="EsxAB dimer-like"/>
    <property type="match status" value="1"/>
</dbReference>
<reference evidence="1" key="2">
    <citation type="submission" date="2010-03" db="EMBL/GenBank/DDBJ databases">
        <authorList>
            <person name="Pajon A."/>
        </authorList>
    </citation>
    <scope>NUCLEOTIDE SEQUENCE</scope>
    <source>
        <strain evidence="1">Type strain: 18P13</strain>
    </source>
</reference>
<accession>D4LFK6</accession>
<evidence type="ECO:0000313" key="1">
    <source>
        <dbReference type="EMBL" id="CBL18401.1"/>
    </source>
</evidence>
<evidence type="ECO:0008006" key="3">
    <source>
        <dbReference type="Google" id="ProtNLM"/>
    </source>
</evidence>
<sequence>MSEHTIRAQTEHPEEAILAFSKELGEYVDTMSRLFLQLKQEHANMHDFWRGEQYDRFSAFLDATVADAVKQLKLLHAMEGDLARKAKLLREAQRQ</sequence>
<dbReference type="Gene3D" id="1.10.287.850">
    <property type="entry name" value="HP0062-like domain"/>
    <property type="match status" value="1"/>
</dbReference>
<organism evidence="1 2">
    <name type="scientific">Ruminococcus champanellensis (strain DSM 18848 / JCM 17042 / KCTC 15320 / 18P13)</name>
    <dbReference type="NCBI Taxonomy" id="213810"/>
    <lineage>
        <taxon>Bacteria</taxon>
        <taxon>Bacillati</taxon>
        <taxon>Bacillota</taxon>
        <taxon>Clostridia</taxon>
        <taxon>Eubacteriales</taxon>
        <taxon>Oscillospiraceae</taxon>
        <taxon>Ruminococcus</taxon>
    </lineage>
</organism>